<name>J6F3G2_TRIAS</name>
<keyword evidence="1" id="KW-1133">Transmembrane helix</keyword>
<sequence length="360" mass="39856">MPIRVVYLEISGRIPYGNSSIFLSKLASPYCLQPSVCVPVVAFRITDEAQNTSALSSAVRRSEDGLRAYRDWAKAAASLYSPDPSSPGTLRSKESFEAAREVVNYYAKVAGEKLRPLQLTPSWDIHSRTVYQWFSNRNYTRCFKAAHTVYLGQIPYKAFSVSSRYGIADRMISGITPIELAERLYFEDYRSDISHNCVGAAPTAKVATSPVAVLAEVNVAGVQFFLQALHAGSYRGMALLYPLAGSVLCLCALRSLFRGQLNLCSLWPRIPLLILGVVLMFFCRIDADIGVPERYSYWFDKYIASETGRESDLEWSVLMHIAAKGWFSAIVLAFFAVSMLSVALISVRLGFGGVADARNT</sequence>
<dbReference type="RefSeq" id="XP_014180842.1">
    <property type="nucleotide sequence ID" value="XM_014325367.1"/>
</dbReference>
<dbReference type="KEGG" id="tasa:A1Q1_01086"/>
<reference evidence="2 3" key="1">
    <citation type="journal article" date="2012" name="Eukaryot. Cell">
        <title>Draft genome sequence of CBS 2479, the standard type strain of Trichosporon asahii.</title>
        <authorList>
            <person name="Yang R.Y."/>
            <person name="Li H.T."/>
            <person name="Zhu H."/>
            <person name="Zhou G.P."/>
            <person name="Wang M."/>
            <person name="Wang L."/>
        </authorList>
    </citation>
    <scope>NUCLEOTIDE SEQUENCE [LARGE SCALE GENOMIC DNA]</scope>
    <source>
        <strain evidence="3">ATCC 90039 / CBS 2479 / JCM 2466 / KCTC 7840 / NCYC 2677 / UAMH 7654</strain>
    </source>
</reference>
<dbReference type="HOGENOM" id="CLU_769847_0_0_1"/>
<keyword evidence="1" id="KW-0812">Transmembrane</keyword>
<protein>
    <recommendedName>
        <fullName evidence="4">Transmembrane protein</fullName>
    </recommendedName>
</protein>
<feature type="transmembrane region" description="Helical" evidence="1">
    <location>
        <begin position="326"/>
        <end position="351"/>
    </location>
</feature>
<gene>
    <name evidence="2" type="ORF">A1Q1_01086</name>
</gene>
<proteinExistence type="predicted"/>
<evidence type="ECO:0000256" key="1">
    <source>
        <dbReference type="SAM" id="Phobius"/>
    </source>
</evidence>
<dbReference type="VEuPathDB" id="FungiDB:A1Q1_01086"/>
<dbReference type="Proteomes" id="UP000002748">
    <property type="component" value="Unassembled WGS sequence"/>
</dbReference>
<dbReference type="AlphaFoldDB" id="J6F3G2"/>
<dbReference type="EMBL" id="ALBS01000157">
    <property type="protein sequence ID" value="EJT49772.1"/>
    <property type="molecule type" value="Genomic_DNA"/>
</dbReference>
<comment type="caution">
    <text evidence="2">The sequence shown here is derived from an EMBL/GenBank/DDBJ whole genome shotgun (WGS) entry which is preliminary data.</text>
</comment>
<evidence type="ECO:0000313" key="2">
    <source>
        <dbReference type="EMBL" id="EJT49772.1"/>
    </source>
</evidence>
<feature type="transmembrane region" description="Helical" evidence="1">
    <location>
        <begin position="269"/>
        <end position="287"/>
    </location>
</feature>
<evidence type="ECO:0000313" key="3">
    <source>
        <dbReference type="Proteomes" id="UP000002748"/>
    </source>
</evidence>
<feature type="transmembrane region" description="Helical" evidence="1">
    <location>
        <begin position="239"/>
        <end position="257"/>
    </location>
</feature>
<keyword evidence="1" id="KW-0472">Membrane</keyword>
<dbReference type="GeneID" id="25984600"/>
<organism evidence="2 3">
    <name type="scientific">Trichosporon asahii var. asahii (strain ATCC 90039 / CBS 2479 / JCM 2466 / KCTC 7840 / NBRC 103889/ NCYC 2677 / UAMH 7654)</name>
    <name type="common">Yeast</name>
    <dbReference type="NCBI Taxonomy" id="1186058"/>
    <lineage>
        <taxon>Eukaryota</taxon>
        <taxon>Fungi</taxon>
        <taxon>Dikarya</taxon>
        <taxon>Basidiomycota</taxon>
        <taxon>Agaricomycotina</taxon>
        <taxon>Tremellomycetes</taxon>
        <taxon>Trichosporonales</taxon>
        <taxon>Trichosporonaceae</taxon>
        <taxon>Trichosporon</taxon>
    </lineage>
</organism>
<evidence type="ECO:0008006" key="4">
    <source>
        <dbReference type="Google" id="ProtNLM"/>
    </source>
</evidence>
<accession>J6F3G2</accession>